<protein>
    <recommendedName>
        <fullName evidence="3">DUF6534 domain-containing protein</fullName>
    </recommendedName>
</protein>
<keyword evidence="5" id="KW-1185">Reference proteome</keyword>
<dbReference type="InterPro" id="IPR045339">
    <property type="entry name" value="DUF6534"/>
</dbReference>
<dbReference type="PANTHER" id="PTHR40465">
    <property type="entry name" value="CHROMOSOME 1, WHOLE GENOME SHOTGUN SEQUENCE"/>
    <property type="match status" value="1"/>
</dbReference>
<feature type="transmembrane region" description="Helical" evidence="2">
    <location>
        <begin position="267"/>
        <end position="289"/>
    </location>
</feature>
<dbReference type="AlphaFoldDB" id="A0A8H5BA17"/>
<feature type="region of interest" description="Disordered" evidence="1">
    <location>
        <begin position="343"/>
        <end position="362"/>
    </location>
</feature>
<proteinExistence type="predicted"/>
<gene>
    <name evidence="4" type="ORF">D9611_012689</name>
</gene>
<feature type="transmembrane region" description="Helical" evidence="2">
    <location>
        <begin position="242"/>
        <end position="261"/>
    </location>
</feature>
<evidence type="ECO:0000259" key="3">
    <source>
        <dbReference type="Pfam" id="PF20152"/>
    </source>
</evidence>
<evidence type="ECO:0000256" key="1">
    <source>
        <dbReference type="SAM" id="MobiDB-lite"/>
    </source>
</evidence>
<dbReference type="EMBL" id="JAACJK010000175">
    <property type="protein sequence ID" value="KAF5319036.1"/>
    <property type="molecule type" value="Genomic_DNA"/>
</dbReference>
<dbReference type="Proteomes" id="UP000541558">
    <property type="component" value="Unassembled WGS sequence"/>
</dbReference>
<accession>A0A8H5BA17</accession>
<sequence>MPPRTSTIEGVPRNGISNVVDVRPSKILHPAKGYPQQSKVSMIPTIANTLGALQIGVIFATCLFGVITVQLHHYSQTFEDDRKSFRILAAAVWILELIHTICICAEVYRGTVIFYGRPTEYQRFPLMGGATLLGGLITMLVQIFFCLRVWKALPNPARYIGAFCAGLTVLRAVGGIYLGVQIVRSQTLQEYRELNNWVISTLLASGAAIDVAIAVSMLFFLVQKREKGLGTVTRLIDRLVAYTIRTGLLTSITAVAVLIVFQTMPETYVWAALYVVLAKLYSNTLYSALNERSRLRQVMVESSQDLDSRGRRPTNHRSGLSDFQSRRQEISIQMKTTVIRDDEEKASPFGHRSGQTLPDTGF</sequence>
<feature type="transmembrane region" description="Helical" evidence="2">
    <location>
        <begin position="198"/>
        <end position="222"/>
    </location>
</feature>
<keyword evidence="2" id="KW-1133">Transmembrane helix</keyword>
<feature type="compositionally biased region" description="Polar residues" evidence="1">
    <location>
        <begin position="353"/>
        <end position="362"/>
    </location>
</feature>
<reference evidence="4 5" key="1">
    <citation type="journal article" date="2020" name="ISME J.">
        <title>Uncovering the hidden diversity of litter-decomposition mechanisms in mushroom-forming fungi.</title>
        <authorList>
            <person name="Floudas D."/>
            <person name="Bentzer J."/>
            <person name="Ahren D."/>
            <person name="Johansson T."/>
            <person name="Persson P."/>
            <person name="Tunlid A."/>
        </authorList>
    </citation>
    <scope>NUCLEOTIDE SEQUENCE [LARGE SCALE GENOMIC DNA]</scope>
    <source>
        <strain evidence="4 5">CBS 175.51</strain>
    </source>
</reference>
<comment type="caution">
    <text evidence="4">The sequence shown here is derived from an EMBL/GenBank/DDBJ whole genome shotgun (WGS) entry which is preliminary data.</text>
</comment>
<feature type="domain" description="DUF6534" evidence="3">
    <location>
        <begin position="207"/>
        <end position="293"/>
    </location>
</feature>
<feature type="transmembrane region" description="Helical" evidence="2">
    <location>
        <begin position="128"/>
        <end position="147"/>
    </location>
</feature>
<feature type="transmembrane region" description="Helical" evidence="2">
    <location>
        <begin position="159"/>
        <end position="178"/>
    </location>
</feature>
<evidence type="ECO:0000256" key="2">
    <source>
        <dbReference type="SAM" id="Phobius"/>
    </source>
</evidence>
<feature type="region of interest" description="Disordered" evidence="1">
    <location>
        <begin position="303"/>
        <end position="323"/>
    </location>
</feature>
<keyword evidence="2" id="KW-0812">Transmembrane</keyword>
<dbReference type="OrthoDB" id="3231781at2759"/>
<feature type="transmembrane region" description="Helical" evidence="2">
    <location>
        <begin position="46"/>
        <end position="67"/>
    </location>
</feature>
<evidence type="ECO:0000313" key="4">
    <source>
        <dbReference type="EMBL" id="KAF5319036.1"/>
    </source>
</evidence>
<keyword evidence="2" id="KW-0472">Membrane</keyword>
<feature type="transmembrane region" description="Helical" evidence="2">
    <location>
        <begin position="87"/>
        <end position="108"/>
    </location>
</feature>
<dbReference type="Pfam" id="PF20152">
    <property type="entry name" value="DUF6534"/>
    <property type="match status" value="1"/>
</dbReference>
<evidence type="ECO:0000313" key="5">
    <source>
        <dbReference type="Proteomes" id="UP000541558"/>
    </source>
</evidence>
<name>A0A8H5BA17_9AGAR</name>
<dbReference type="PANTHER" id="PTHR40465:SF1">
    <property type="entry name" value="DUF6534 DOMAIN-CONTAINING PROTEIN"/>
    <property type="match status" value="1"/>
</dbReference>
<organism evidence="4 5">
    <name type="scientific">Ephemerocybe angulata</name>
    <dbReference type="NCBI Taxonomy" id="980116"/>
    <lineage>
        <taxon>Eukaryota</taxon>
        <taxon>Fungi</taxon>
        <taxon>Dikarya</taxon>
        <taxon>Basidiomycota</taxon>
        <taxon>Agaricomycotina</taxon>
        <taxon>Agaricomycetes</taxon>
        <taxon>Agaricomycetidae</taxon>
        <taxon>Agaricales</taxon>
        <taxon>Agaricineae</taxon>
        <taxon>Psathyrellaceae</taxon>
        <taxon>Ephemerocybe</taxon>
    </lineage>
</organism>